<accession>A0A7L5BZX6</accession>
<dbReference type="RefSeq" id="WP_165100251.1">
    <property type="nucleotide sequence ID" value="NZ_CP049056.1"/>
</dbReference>
<dbReference type="InterPro" id="IPR002024">
    <property type="entry name" value="Bacterioferritin"/>
</dbReference>
<feature type="binding site" evidence="8">
    <location>
        <position position="50"/>
    </location>
    <ligand>
        <name>Fe cation</name>
        <dbReference type="ChEBI" id="CHEBI:24875"/>
        <label>1</label>
    </ligand>
</feature>
<keyword evidence="5 7" id="KW-0479">Metal-binding</keyword>
<dbReference type="GO" id="GO:0008199">
    <property type="term" value="F:ferric iron binding"/>
    <property type="evidence" value="ECO:0007669"/>
    <property type="project" value="InterPro"/>
</dbReference>
<dbReference type="Proteomes" id="UP000503336">
    <property type="component" value="Chromosome"/>
</dbReference>
<comment type="catalytic activity">
    <reaction evidence="7">
        <text>4 Fe(2+) + O2 + 4 H(+) = 4 Fe(3+) + 2 H2O</text>
        <dbReference type="Rhea" id="RHEA:11148"/>
        <dbReference type="ChEBI" id="CHEBI:15377"/>
        <dbReference type="ChEBI" id="CHEBI:15378"/>
        <dbReference type="ChEBI" id="CHEBI:15379"/>
        <dbReference type="ChEBI" id="CHEBI:29033"/>
        <dbReference type="ChEBI" id="CHEBI:29034"/>
        <dbReference type="EC" id="1.16.3.1"/>
    </reaction>
</comment>
<dbReference type="Gene3D" id="1.20.1260.10">
    <property type="match status" value="1"/>
</dbReference>
<dbReference type="GO" id="GO:0005829">
    <property type="term" value="C:cytosol"/>
    <property type="evidence" value="ECO:0007669"/>
    <property type="project" value="TreeGrafter"/>
</dbReference>
<evidence type="ECO:0000256" key="6">
    <source>
        <dbReference type="ARBA" id="ARBA00023004"/>
    </source>
</evidence>
<feature type="binding site" evidence="8">
    <location>
        <position position="129"/>
    </location>
    <ligand>
        <name>Fe cation</name>
        <dbReference type="ChEBI" id="CHEBI:24875"/>
        <label>2</label>
    </ligand>
</feature>
<feature type="binding site" evidence="8">
    <location>
        <position position="17"/>
    </location>
    <ligand>
        <name>Fe cation</name>
        <dbReference type="ChEBI" id="CHEBI:24875"/>
        <label>1</label>
    </ligand>
</feature>
<dbReference type="Pfam" id="PF00210">
    <property type="entry name" value="Ferritin"/>
    <property type="match status" value="1"/>
</dbReference>
<evidence type="ECO:0000256" key="8">
    <source>
        <dbReference type="PIRSR" id="PIRSR002560-1"/>
    </source>
</evidence>
<proteinExistence type="inferred from homology"/>
<feature type="binding site" evidence="8">
    <location>
        <position position="126"/>
    </location>
    <ligand>
        <name>Fe cation</name>
        <dbReference type="ChEBI" id="CHEBI:24875"/>
        <label>1</label>
    </ligand>
</feature>
<dbReference type="EC" id="1.16.3.1" evidence="7"/>
<evidence type="ECO:0000256" key="1">
    <source>
        <dbReference type="ARBA" id="ARBA00001970"/>
    </source>
</evidence>
<comment type="cofactor">
    <cofactor evidence="1">
        <name>heme b</name>
        <dbReference type="ChEBI" id="CHEBI:60344"/>
    </cofactor>
</comment>
<sequence length="164" mass="18181">MSNAKTLENLNKALQMEMTASHQYQLHAHVLDDWGLDKLAAQMREEQAEEIVHSDRFMERVLFLGGDPVIAFANTPKRAGSLVEMFQSDLADEKEAVAFYSQSAKDADAENDLGSRKLFEEIALDEEGHKAWLEMQLGLIERIGESAYSAKQVTFGSAAGDSDA</sequence>
<evidence type="ECO:0000256" key="5">
    <source>
        <dbReference type="ARBA" id="ARBA00022723"/>
    </source>
</evidence>
<evidence type="ECO:0000256" key="2">
    <source>
        <dbReference type="ARBA" id="ARBA00008093"/>
    </source>
</evidence>
<reference evidence="10 11" key="1">
    <citation type="submission" date="2020-02" db="EMBL/GenBank/DDBJ databases">
        <title>complete genome sequence of Rhodobacteraceae bacterium.</title>
        <authorList>
            <person name="Park J."/>
            <person name="Kim Y.-S."/>
            <person name="Kim K.-H."/>
        </authorList>
    </citation>
    <scope>NUCLEOTIDE SEQUENCE [LARGE SCALE GENOMIC DNA]</scope>
    <source>
        <strain evidence="10 11">RR4-56</strain>
    </source>
</reference>
<dbReference type="InterPro" id="IPR009078">
    <property type="entry name" value="Ferritin-like_SF"/>
</dbReference>
<evidence type="ECO:0000259" key="9">
    <source>
        <dbReference type="PROSITE" id="PS50905"/>
    </source>
</evidence>
<feature type="domain" description="Ferritin-like diiron" evidence="9">
    <location>
        <begin position="1"/>
        <end position="144"/>
    </location>
</feature>
<evidence type="ECO:0000313" key="10">
    <source>
        <dbReference type="EMBL" id="QIE56673.1"/>
    </source>
</evidence>
<feature type="binding site" evidence="8">
    <location>
        <position position="126"/>
    </location>
    <ligand>
        <name>Fe cation</name>
        <dbReference type="ChEBI" id="CHEBI:24875"/>
        <label>2</label>
    </ligand>
</feature>
<dbReference type="InterPro" id="IPR009040">
    <property type="entry name" value="Ferritin-like_diiron"/>
</dbReference>
<dbReference type="GO" id="GO:0020037">
    <property type="term" value="F:heme binding"/>
    <property type="evidence" value="ECO:0007669"/>
    <property type="project" value="TreeGrafter"/>
</dbReference>
<dbReference type="PANTHER" id="PTHR30295:SF0">
    <property type="entry name" value="BACTERIOFERRITIN"/>
    <property type="match status" value="1"/>
</dbReference>
<evidence type="ECO:0000256" key="7">
    <source>
        <dbReference type="PIRNR" id="PIRNR002560"/>
    </source>
</evidence>
<feature type="binding site" evidence="8">
    <location>
        <position position="49"/>
    </location>
    <ligand>
        <name>Fe cation</name>
        <dbReference type="ChEBI" id="CHEBI:24875"/>
        <label>3</label>
    </ligand>
</feature>
<dbReference type="SUPFAM" id="SSF47240">
    <property type="entry name" value="Ferritin-like"/>
    <property type="match status" value="1"/>
</dbReference>
<dbReference type="GO" id="GO:0006879">
    <property type="term" value="P:intracellular iron ion homeostasis"/>
    <property type="evidence" value="ECO:0007669"/>
    <property type="project" value="UniProtKB-KW"/>
</dbReference>
<dbReference type="AlphaFoldDB" id="A0A7L5BZX6"/>
<dbReference type="EMBL" id="CP049056">
    <property type="protein sequence ID" value="QIE56673.1"/>
    <property type="molecule type" value="Genomic_DNA"/>
</dbReference>
<dbReference type="PIRSF" id="PIRSF002560">
    <property type="entry name" value="Bacterioferritin"/>
    <property type="match status" value="1"/>
</dbReference>
<dbReference type="GO" id="GO:0004322">
    <property type="term" value="F:ferroxidase activity"/>
    <property type="evidence" value="ECO:0007669"/>
    <property type="project" value="UniProtKB-EC"/>
</dbReference>
<feature type="binding site" evidence="8">
    <location>
        <position position="53"/>
    </location>
    <ligand>
        <name>Fe cation</name>
        <dbReference type="ChEBI" id="CHEBI:24875"/>
        <label>1</label>
    </ligand>
</feature>
<gene>
    <name evidence="10" type="ORF">G5B40_15290</name>
</gene>
<feature type="binding site" evidence="8">
    <location>
        <position position="93"/>
    </location>
    <ligand>
        <name>Fe cation</name>
        <dbReference type="ChEBI" id="CHEBI:24875"/>
        <label>2</label>
    </ligand>
</feature>
<keyword evidence="3 7" id="KW-0409">Iron storage</keyword>
<keyword evidence="6 7" id="KW-0408">Iron</keyword>
<evidence type="ECO:0000256" key="3">
    <source>
        <dbReference type="ARBA" id="ARBA00022434"/>
    </source>
</evidence>
<dbReference type="PRINTS" id="PR00601">
    <property type="entry name" value="BACFERRITIN"/>
</dbReference>
<dbReference type="InterPro" id="IPR012347">
    <property type="entry name" value="Ferritin-like"/>
</dbReference>
<dbReference type="PROSITE" id="PS50905">
    <property type="entry name" value="FERRITIN_LIKE"/>
    <property type="match status" value="1"/>
</dbReference>
<dbReference type="InterPro" id="IPR008331">
    <property type="entry name" value="Ferritin_DPS_dom"/>
</dbReference>
<organism evidence="10 11">
    <name type="scientific">Pikeienuella piscinae</name>
    <dbReference type="NCBI Taxonomy" id="2748098"/>
    <lineage>
        <taxon>Bacteria</taxon>
        <taxon>Pseudomonadati</taxon>
        <taxon>Pseudomonadota</taxon>
        <taxon>Alphaproteobacteria</taxon>
        <taxon>Rhodobacterales</taxon>
        <taxon>Paracoccaceae</taxon>
        <taxon>Pikeienuella</taxon>
    </lineage>
</organism>
<dbReference type="KEGG" id="hdh:G5B40_15290"/>
<keyword evidence="11" id="KW-1185">Reference proteome</keyword>
<keyword evidence="4" id="KW-0349">Heme</keyword>
<dbReference type="CDD" id="cd00907">
    <property type="entry name" value="Bacterioferritin"/>
    <property type="match status" value="1"/>
</dbReference>
<evidence type="ECO:0000313" key="11">
    <source>
        <dbReference type="Proteomes" id="UP000503336"/>
    </source>
</evidence>
<dbReference type="GO" id="GO:0006826">
    <property type="term" value="P:iron ion transport"/>
    <property type="evidence" value="ECO:0007669"/>
    <property type="project" value="InterPro"/>
</dbReference>
<comment type="similarity">
    <text evidence="2 7">Belongs to the bacterioferritin family.</text>
</comment>
<feature type="binding site" evidence="8">
    <location>
        <position position="50"/>
    </location>
    <ligand>
        <name>Fe cation</name>
        <dbReference type="ChEBI" id="CHEBI:24875"/>
        <label>2</label>
    </ligand>
</feature>
<dbReference type="PANTHER" id="PTHR30295">
    <property type="entry name" value="BACTERIOFERRITIN"/>
    <property type="match status" value="1"/>
</dbReference>
<comment type="function">
    <text evidence="7">Iron-storage protein, whose ferroxidase center binds Fe(2+), oxidizes it using dioxygen to Fe(3+), and participates in the subsequent Fe(3+) oxide mineral core formation within the central cavity of the BFR protein shell.</text>
</comment>
<protein>
    <recommendedName>
        <fullName evidence="7">Bacterioferritin</fullName>
        <ecNumber evidence="7">1.16.3.1</ecNumber>
    </recommendedName>
</protein>
<name>A0A7L5BZX6_9RHOB</name>
<evidence type="ECO:0000256" key="4">
    <source>
        <dbReference type="ARBA" id="ARBA00022617"/>
    </source>
</evidence>